<dbReference type="AlphaFoldDB" id="A0A3E2GS86"/>
<comment type="caution">
    <text evidence="2">The sequence shown here is derived from an EMBL/GenBank/DDBJ whole genome shotgun (WGS) entry which is preliminary data.</text>
</comment>
<evidence type="ECO:0000256" key="1">
    <source>
        <dbReference type="SAM" id="MobiDB-lite"/>
    </source>
</evidence>
<feature type="compositionally biased region" description="Low complexity" evidence="1">
    <location>
        <begin position="162"/>
        <end position="171"/>
    </location>
</feature>
<evidence type="ECO:0000313" key="2">
    <source>
        <dbReference type="EMBL" id="RFU24061.1"/>
    </source>
</evidence>
<name>A0A3E2GS86_SCYLI</name>
<sequence>MVALNIYKKPTAEGCWPIAEFTESTEFTNLRYLSASPTVFCEICKRYRTSEFFKRRPNGGGFYKRCKDCNECRRNRAVLAEIDINALRHTRQSYDALPHSNKRRRLNTSVTTLEPVQLPTLALTLNHGPLPDPSLPVTSVTPQTFVDIASPPSSPLNTTLDELQPPQEEQLQPPPQELP</sequence>
<protein>
    <submittedName>
        <fullName evidence="2">Uncharacterized protein</fullName>
    </submittedName>
</protein>
<dbReference type="Proteomes" id="UP000258309">
    <property type="component" value="Unassembled WGS sequence"/>
</dbReference>
<organism evidence="2 3">
    <name type="scientific">Scytalidium lignicola</name>
    <name type="common">Hyphomycete</name>
    <dbReference type="NCBI Taxonomy" id="5539"/>
    <lineage>
        <taxon>Eukaryota</taxon>
        <taxon>Fungi</taxon>
        <taxon>Dikarya</taxon>
        <taxon>Ascomycota</taxon>
        <taxon>Pezizomycotina</taxon>
        <taxon>Leotiomycetes</taxon>
        <taxon>Leotiomycetes incertae sedis</taxon>
        <taxon>Scytalidium</taxon>
    </lineage>
</organism>
<feature type="non-terminal residue" evidence="2">
    <location>
        <position position="1"/>
    </location>
</feature>
<keyword evidence="3" id="KW-1185">Reference proteome</keyword>
<feature type="region of interest" description="Disordered" evidence="1">
    <location>
        <begin position="145"/>
        <end position="179"/>
    </location>
</feature>
<dbReference type="EMBL" id="NCSJ02000521">
    <property type="protein sequence ID" value="RFU24061.1"/>
    <property type="molecule type" value="Genomic_DNA"/>
</dbReference>
<gene>
    <name evidence="2" type="ORF">B7463_g12277</name>
</gene>
<proteinExistence type="predicted"/>
<accession>A0A3E2GS86</accession>
<feature type="non-terminal residue" evidence="2">
    <location>
        <position position="179"/>
    </location>
</feature>
<reference evidence="2 3" key="1">
    <citation type="submission" date="2018-05" db="EMBL/GenBank/DDBJ databases">
        <title>Draft genome sequence of Scytalidium lignicola DSM 105466, a ubiquitous saprotrophic fungus.</title>
        <authorList>
            <person name="Buettner E."/>
            <person name="Gebauer A.M."/>
            <person name="Hofrichter M."/>
            <person name="Liers C."/>
            <person name="Kellner H."/>
        </authorList>
    </citation>
    <scope>NUCLEOTIDE SEQUENCE [LARGE SCALE GENOMIC DNA]</scope>
    <source>
        <strain evidence="2 3">DSM 105466</strain>
    </source>
</reference>
<evidence type="ECO:0000313" key="3">
    <source>
        <dbReference type="Proteomes" id="UP000258309"/>
    </source>
</evidence>